<organism evidence="2 3">
    <name type="scientific">Pseudonocardia kunmingensis</name>
    <dbReference type="NCBI Taxonomy" id="630975"/>
    <lineage>
        <taxon>Bacteria</taxon>
        <taxon>Bacillati</taxon>
        <taxon>Actinomycetota</taxon>
        <taxon>Actinomycetes</taxon>
        <taxon>Pseudonocardiales</taxon>
        <taxon>Pseudonocardiaceae</taxon>
        <taxon>Pseudonocardia</taxon>
    </lineage>
</organism>
<protein>
    <recommendedName>
        <fullName evidence="4">DUF541 domain-containing protein</fullName>
    </recommendedName>
</protein>
<dbReference type="InterPro" id="IPR052022">
    <property type="entry name" value="26kDa_periplasmic_antigen"/>
</dbReference>
<dbReference type="Gene3D" id="3.30.110.170">
    <property type="entry name" value="Protein of unknown function (DUF541), domain 1"/>
    <property type="match status" value="1"/>
</dbReference>
<accession>A0A543D3A5</accession>
<dbReference type="Proteomes" id="UP000315677">
    <property type="component" value="Unassembled WGS sequence"/>
</dbReference>
<dbReference type="PANTHER" id="PTHR34387:SF1">
    <property type="entry name" value="PERIPLASMIC IMMUNOGENIC PROTEIN"/>
    <property type="match status" value="1"/>
</dbReference>
<name>A0A543D3A5_9PSEU</name>
<dbReference type="Pfam" id="PF04402">
    <property type="entry name" value="SIMPL"/>
    <property type="match status" value="1"/>
</dbReference>
<dbReference type="Gene3D" id="3.30.70.2970">
    <property type="entry name" value="Protein of unknown function (DUF541), domain 2"/>
    <property type="match status" value="1"/>
</dbReference>
<keyword evidence="3" id="KW-1185">Reference proteome</keyword>
<dbReference type="AlphaFoldDB" id="A0A543D3A5"/>
<sequence length="235" mass="23050">MPRATSAVLLLAAAALTLAGCSGAAAAPPGAAEAPGITARGTGVATATPDTATVVLGVETRDANAAAALAANSERAAAVIGVLEGAGVASGDIRTSRLAILPTRSPESDRITGYEVTNQVTATLHDIAAAGTVIDAAAAAAGDAIRVQDISFSVADETAAKAAARADAVRQAVAQAEQLAEAAGVELGPIRSVVELPGTQPVPYRAEAADAQRAVPVEPGTQELNVVVEVVHGVA</sequence>
<evidence type="ECO:0000313" key="3">
    <source>
        <dbReference type="Proteomes" id="UP000315677"/>
    </source>
</evidence>
<gene>
    <name evidence="2" type="ORF">FB558_6834</name>
</gene>
<dbReference type="GO" id="GO:0006974">
    <property type="term" value="P:DNA damage response"/>
    <property type="evidence" value="ECO:0007669"/>
    <property type="project" value="TreeGrafter"/>
</dbReference>
<dbReference type="RefSeq" id="WP_142060729.1">
    <property type="nucleotide sequence ID" value="NZ_VFPA01000005.1"/>
</dbReference>
<dbReference type="PANTHER" id="PTHR34387">
    <property type="entry name" value="SLR1258 PROTEIN"/>
    <property type="match status" value="1"/>
</dbReference>
<feature type="chain" id="PRO_5021975358" description="DUF541 domain-containing protein" evidence="1">
    <location>
        <begin position="27"/>
        <end position="235"/>
    </location>
</feature>
<dbReference type="PROSITE" id="PS51257">
    <property type="entry name" value="PROKAR_LIPOPROTEIN"/>
    <property type="match status" value="1"/>
</dbReference>
<evidence type="ECO:0008006" key="4">
    <source>
        <dbReference type="Google" id="ProtNLM"/>
    </source>
</evidence>
<evidence type="ECO:0000313" key="2">
    <source>
        <dbReference type="EMBL" id="TQM03809.1"/>
    </source>
</evidence>
<dbReference type="EMBL" id="VFPA01000005">
    <property type="protein sequence ID" value="TQM03809.1"/>
    <property type="molecule type" value="Genomic_DNA"/>
</dbReference>
<dbReference type="InterPro" id="IPR007497">
    <property type="entry name" value="SIMPL/DUF541"/>
</dbReference>
<keyword evidence="1" id="KW-0732">Signal</keyword>
<reference evidence="2 3" key="1">
    <citation type="submission" date="2019-06" db="EMBL/GenBank/DDBJ databases">
        <title>Sequencing the genomes of 1000 actinobacteria strains.</title>
        <authorList>
            <person name="Klenk H.-P."/>
        </authorList>
    </citation>
    <scope>NUCLEOTIDE SEQUENCE [LARGE SCALE GENOMIC DNA]</scope>
    <source>
        <strain evidence="2 3">DSM 45301</strain>
    </source>
</reference>
<evidence type="ECO:0000256" key="1">
    <source>
        <dbReference type="SAM" id="SignalP"/>
    </source>
</evidence>
<comment type="caution">
    <text evidence="2">The sequence shown here is derived from an EMBL/GenBank/DDBJ whole genome shotgun (WGS) entry which is preliminary data.</text>
</comment>
<dbReference type="OrthoDB" id="3576389at2"/>
<feature type="signal peptide" evidence="1">
    <location>
        <begin position="1"/>
        <end position="26"/>
    </location>
</feature>
<proteinExistence type="predicted"/>